<dbReference type="Proteomes" id="UP000189701">
    <property type="component" value="Unplaced"/>
</dbReference>
<dbReference type="OrthoDB" id="418748at2759"/>
<dbReference type="InterPro" id="IPR037493">
    <property type="entry name" value="ExoIII-like"/>
</dbReference>
<dbReference type="SUPFAM" id="SSF56219">
    <property type="entry name" value="DNase I-like"/>
    <property type="match status" value="1"/>
</dbReference>
<dbReference type="GO" id="GO:0008311">
    <property type="term" value="F:double-stranded DNA 3'-5' DNA exonuclease activity"/>
    <property type="evidence" value="ECO:0007669"/>
    <property type="project" value="InterPro"/>
</dbReference>
<feature type="region of interest" description="Disordered" evidence="1">
    <location>
        <begin position="1"/>
        <end position="24"/>
    </location>
</feature>
<evidence type="ECO:0000313" key="2">
    <source>
        <dbReference type="Proteomes" id="UP000189701"/>
    </source>
</evidence>
<name>A0A1U7WCX5_NICSY</name>
<keyword evidence="2" id="KW-1185">Reference proteome</keyword>
<dbReference type="PANTHER" id="PTHR43250">
    <property type="entry name" value="EXODEOXYRIBONUCLEASE III"/>
    <property type="match status" value="1"/>
</dbReference>
<dbReference type="RefSeq" id="XP_009776498.1">
    <property type="nucleotide sequence ID" value="XM_009778196.1"/>
</dbReference>
<dbReference type="AlphaFoldDB" id="A0A1U7WCX5"/>
<gene>
    <name evidence="3" type="primary">LOC104226249</name>
</gene>
<proteinExistence type="predicted"/>
<dbReference type="InterPro" id="IPR036691">
    <property type="entry name" value="Endo/exonu/phosph_ase_sf"/>
</dbReference>
<reference evidence="2" key="1">
    <citation type="journal article" date="2013" name="Genome Biol.">
        <title>Reference genomes and transcriptomes of Nicotiana sylvestris and Nicotiana tomentosiformis.</title>
        <authorList>
            <person name="Sierro N."/>
            <person name="Battey J.N."/>
            <person name="Ouadi S."/>
            <person name="Bovet L."/>
            <person name="Goepfert S."/>
            <person name="Bakaher N."/>
            <person name="Peitsch M.C."/>
            <person name="Ivanov N.V."/>
        </authorList>
    </citation>
    <scope>NUCLEOTIDE SEQUENCE [LARGE SCALE GENOMIC DNA]</scope>
</reference>
<reference evidence="3" key="2">
    <citation type="submission" date="2025-08" db="UniProtKB">
        <authorList>
            <consortium name="RefSeq"/>
        </authorList>
    </citation>
    <scope>IDENTIFICATION</scope>
    <source>
        <tissue evidence="3">Leaf</tissue>
    </source>
</reference>
<dbReference type="PANTHER" id="PTHR43250:SF2">
    <property type="entry name" value="EXODEOXYRIBONUCLEASE III"/>
    <property type="match status" value="1"/>
</dbReference>
<organism evidence="2 3">
    <name type="scientific">Nicotiana sylvestris</name>
    <name type="common">Wood tobacco</name>
    <name type="synonym">South American tobacco</name>
    <dbReference type="NCBI Taxonomy" id="4096"/>
    <lineage>
        <taxon>Eukaryota</taxon>
        <taxon>Viridiplantae</taxon>
        <taxon>Streptophyta</taxon>
        <taxon>Embryophyta</taxon>
        <taxon>Tracheophyta</taxon>
        <taxon>Spermatophyta</taxon>
        <taxon>Magnoliopsida</taxon>
        <taxon>eudicotyledons</taxon>
        <taxon>Gunneridae</taxon>
        <taxon>Pentapetalae</taxon>
        <taxon>asterids</taxon>
        <taxon>lamiids</taxon>
        <taxon>Solanales</taxon>
        <taxon>Solanaceae</taxon>
        <taxon>Nicotianoideae</taxon>
        <taxon>Nicotianeae</taxon>
        <taxon>Nicotiana</taxon>
    </lineage>
</organism>
<evidence type="ECO:0000313" key="3">
    <source>
        <dbReference type="RefSeq" id="XP_009776498.1"/>
    </source>
</evidence>
<accession>A0A1U7WCX5</accession>
<dbReference type="GO" id="GO:0006281">
    <property type="term" value="P:DNA repair"/>
    <property type="evidence" value="ECO:0007669"/>
    <property type="project" value="InterPro"/>
</dbReference>
<sequence length="144" mass="15955">MRVGRKVGQRLEGGSGGKGGKGNKGAFRLRIGSWNVGTLTGNSKELAKILQKRRVSIAWVQETGWVGLSVKDADGHTLWYSIVERGKNGVCILVDRELRESMVEVRRVNDRLMVIKLVVGEYTLNVISAYALHAGLDEEVKRCF</sequence>
<dbReference type="Gene3D" id="3.60.10.10">
    <property type="entry name" value="Endonuclease/exonuclease/phosphatase"/>
    <property type="match status" value="1"/>
</dbReference>
<dbReference type="KEGG" id="nsy:104226249"/>
<feature type="compositionally biased region" description="Gly residues" evidence="1">
    <location>
        <begin position="11"/>
        <end position="23"/>
    </location>
</feature>
<evidence type="ECO:0000256" key="1">
    <source>
        <dbReference type="SAM" id="MobiDB-lite"/>
    </source>
</evidence>
<protein>
    <submittedName>
        <fullName evidence="3">Uncharacterized protein LOC104226249</fullName>
    </submittedName>
</protein>
<dbReference type="STRING" id="4096.A0A1U7WCX5"/>
<dbReference type="GeneID" id="104226249"/>